<dbReference type="Pfam" id="PF00059">
    <property type="entry name" value="Lectin_C"/>
    <property type="match status" value="1"/>
</dbReference>
<accession>A0A914C3Y5</accession>
<dbReference type="Proteomes" id="UP000887540">
    <property type="component" value="Unplaced"/>
</dbReference>
<sequence>MDKNLRPFTRENPNGTVIHAPPFPGFNYSSAFYCTDFIAYTPKPTTISTIPPGPGTCPDGWYNGLVRPDKCYLLSSGLDVVNSWNGAQTMCQQYGGTLLSVDSAFEDDEIRRVFALDESICDRIFIGYHRNPNGTWVWENGDLSKYSHWQLGYPTGHNCALMQLDGKYSGLWTDEDCSRIECYMCQIVL</sequence>
<dbReference type="InterPro" id="IPR050111">
    <property type="entry name" value="C-type_lectin/snaclec_domain"/>
</dbReference>
<keyword evidence="2" id="KW-1185">Reference proteome</keyword>
<evidence type="ECO:0000313" key="3">
    <source>
        <dbReference type="WBParaSite" id="ACRNAN_Path_233.g865.t1"/>
    </source>
</evidence>
<name>A0A914C3Y5_9BILA</name>
<dbReference type="InterPro" id="IPR016186">
    <property type="entry name" value="C-type_lectin-like/link_sf"/>
</dbReference>
<dbReference type="WBParaSite" id="ACRNAN_Path_233.g865.t1">
    <property type="protein sequence ID" value="ACRNAN_Path_233.g865.t1"/>
    <property type="gene ID" value="ACRNAN_Path_233.g865"/>
</dbReference>
<feature type="domain" description="C-type lectin" evidence="1">
    <location>
        <begin position="67"/>
        <end position="186"/>
    </location>
</feature>
<proteinExistence type="predicted"/>
<organism evidence="2 3">
    <name type="scientific">Acrobeloides nanus</name>
    <dbReference type="NCBI Taxonomy" id="290746"/>
    <lineage>
        <taxon>Eukaryota</taxon>
        <taxon>Metazoa</taxon>
        <taxon>Ecdysozoa</taxon>
        <taxon>Nematoda</taxon>
        <taxon>Chromadorea</taxon>
        <taxon>Rhabditida</taxon>
        <taxon>Tylenchina</taxon>
        <taxon>Cephalobomorpha</taxon>
        <taxon>Cephaloboidea</taxon>
        <taxon>Cephalobidae</taxon>
        <taxon>Acrobeloides</taxon>
    </lineage>
</organism>
<dbReference type="InterPro" id="IPR001304">
    <property type="entry name" value="C-type_lectin-like"/>
</dbReference>
<evidence type="ECO:0000313" key="2">
    <source>
        <dbReference type="Proteomes" id="UP000887540"/>
    </source>
</evidence>
<dbReference type="SMART" id="SM00034">
    <property type="entry name" value="CLECT"/>
    <property type="match status" value="1"/>
</dbReference>
<dbReference type="PROSITE" id="PS50041">
    <property type="entry name" value="C_TYPE_LECTIN_2"/>
    <property type="match status" value="1"/>
</dbReference>
<protein>
    <submittedName>
        <fullName evidence="3">C-type lectin domain-containing protein</fullName>
    </submittedName>
</protein>
<dbReference type="Gene3D" id="3.10.100.10">
    <property type="entry name" value="Mannose-Binding Protein A, subunit A"/>
    <property type="match status" value="1"/>
</dbReference>
<dbReference type="PANTHER" id="PTHR22803">
    <property type="entry name" value="MANNOSE, PHOSPHOLIPASE, LECTIN RECEPTOR RELATED"/>
    <property type="match status" value="1"/>
</dbReference>
<dbReference type="AlphaFoldDB" id="A0A914C3Y5"/>
<dbReference type="CDD" id="cd00037">
    <property type="entry name" value="CLECT"/>
    <property type="match status" value="1"/>
</dbReference>
<dbReference type="InterPro" id="IPR016187">
    <property type="entry name" value="CTDL_fold"/>
</dbReference>
<reference evidence="3" key="1">
    <citation type="submission" date="2022-11" db="UniProtKB">
        <authorList>
            <consortium name="WormBaseParasite"/>
        </authorList>
    </citation>
    <scope>IDENTIFICATION</scope>
</reference>
<dbReference type="SUPFAM" id="SSF56436">
    <property type="entry name" value="C-type lectin-like"/>
    <property type="match status" value="1"/>
</dbReference>
<evidence type="ECO:0000259" key="1">
    <source>
        <dbReference type="PROSITE" id="PS50041"/>
    </source>
</evidence>